<evidence type="ECO:0000313" key="6">
    <source>
        <dbReference type="Proteomes" id="UP000308133"/>
    </source>
</evidence>
<dbReference type="InterPro" id="IPR006162">
    <property type="entry name" value="Ppantetheine_attach_site"/>
</dbReference>
<organism evidence="5 6">
    <name type="scientific">Elsinoe australis</name>
    <dbReference type="NCBI Taxonomy" id="40998"/>
    <lineage>
        <taxon>Eukaryota</taxon>
        <taxon>Fungi</taxon>
        <taxon>Dikarya</taxon>
        <taxon>Ascomycota</taxon>
        <taxon>Pezizomycotina</taxon>
        <taxon>Dothideomycetes</taxon>
        <taxon>Dothideomycetidae</taxon>
        <taxon>Myriangiales</taxon>
        <taxon>Elsinoaceae</taxon>
        <taxon>Elsinoe</taxon>
    </lineage>
</organism>
<feature type="compositionally biased region" description="Basic and acidic residues" evidence="3">
    <location>
        <begin position="1117"/>
        <end position="1129"/>
    </location>
</feature>
<sequence length="1174" mass="126859">MASPNYFTCTLGQATSLGLTNPDFRNISQLIDDQAEKIPDRPAVGFAVPPAGLSNSQSWSYQIHSFRSLSRKSIALAIRLNASFKEQFADSKTVALLCPSTPEFLFTWLALMRLGYAVLLIAPQCQPAAIAHLCESCEVTALVHDEQYSEQGKLASEAAKEKHKTLKPLLLPNYGGLSIMEVSVQVGDDQFPEAEATDVAYLHHTSGTSSGLPKPIPQTHRAGAGVLPSFPDGHQAATFTTTPLYHGGIADAFRAWTSGALIWLFPGKGVPITASNIIHCLDVATELSQAGKAPTVKYFSSVPHVLQSMEADERGLQLLKGMDIVGVGGAALPAEVGDRLTQSGVNLISRFGSAECGFLMSSHRDYDKDKEWQYLRSDIGSECLQFEKQEDDLVELVIKKGWPHMAKHNRDDDSFATADLFAPHPTIANAWRYHSRADSQLTLITGKKFDPAPLENAIATSPLLSDVLIFGNGQPYPGALLFRSRSSTSLSDADLLARLWPTISDLNAKSQDHARLLKKALIPMPAADPPLDKSSKGTILRPAAEARFKAEISGAYADTADEKLGSVPDEKLLETITGMIQTTANRTSAPGRDADLFAYGVDSVAGMQIRHGVRQLVPMGTKVPLNVVEDCGTVERLVEWVLGQRRGEEGRDMEGEEKGLMLELVEEYGKFKKGKVNSVDGVSESGDGEGREVVVLTGVTGALGAHVLDLYSRDEKVGKVYALVRGATEHACRERVVKALEVRGLRRLHDKVVIVQSQLGEEKLGLSDEVYTRLAREATKVLHVAWAVNFRMRLRAFVKDHIGGLTNLIALCLSSPRTPPPTLGFCSSVASVQAHTPRPIPETIISDPAAASPLGYSRSKWVAEQICAAAARETRLAGRIAVFRVGQLGGDSERGVWNATEAWPLMMSVGVKTLRAMPDLGVGEGLDWLPVDVAARALVEGMDQGLRLGTISKGEGDGGSVSDGAAAGGLRRGLHLRADEDGGNGDVAGRDDGSEMKMVDRLGDEQRGPDVMADGTGRKFWPTKTTNVMHVVHDGPNPNWTQMLGWLQEERGQGSFKIVDPAEWVRLLEQASETAAHDSSVTSHPGGNQDGNAQVHTHPAFKLLDLWKSAYGGGQKESGETTDVDKGAIDGDSSEGSKVFAMEKTKAAIPVLGDLRPVDEDYVIRIWRWIDQNM</sequence>
<dbReference type="InterPro" id="IPR042099">
    <property type="entry name" value="ANL_N_sf"/>
</dbReference>
<dbReference type="Proteomes" id="UP000308133">
    <property type="component" value="Unassembled WGS sequence"/>
</dbReference>
<dbReference type="PROSITE" id="PS50075">
    <property type="entry name" value="CARRIER"/>
    <property type="match status" value="1"/>
</dbReference>
<dbReference type="SUPFAM" id="SSF47336">
    <property type="entry name" value="ACP-like"/>
    <property type="match status" value="1"/>
</dbReference>
<dbReference type="PANTHER" id="PTHR43439">
    <property type="entry name" value="PHENYLACETATE-COENZYME A LIGASE"/>
    <property type="match status" value="1"/>
</dbReference>
<reference evidence="5 6" key="1">
    <citation type="submission" date="2018-02" db="EMBL/GenBank/DDBJ databases">
        <title>Draft genome sequences of Elsinoe sp., causing black scab on jojoba.</title>
        <authorList>
            <person name="Stodart B."/>
            <person name="Jeffress S."/>
            <person name="Ash G."/>
            <person name="Arun Chinnappa K."/>
        </authorList>
    </citation>
    <scope>NUCLEOTIDE SEQUENCE [LARGE SCALE GENOMIC DNA]</scope>
    <source>
        <strain evidence="5 6">Hillstone_2</strain>
    </source>
</reference>
<proteinExistence type="predicted"/>
<dbReference type="InterPro" id="IPR000873">
    <property type="entry name" value="AMP-dep_synth/lig_dom"/>
</dbReference>
<dbReference type="InterPro" id="IPR036291">
    <property type="entry name" value="NAD(P)-bd_dom_sf"/>
</dbReference>
<dbReference type="GO" id="GO:0031177">
    <property type="term" value="F:phosphopantetheine binding"/>
    <property type="evidence" value="ECO:0007669"/>
    <property type="project" value="InterPro"/>
</dbReference>
<name>A0A4U7B2Y2_9PEZI</name>
<dbReference type="Gene3D" id="3.40.50.720">
    <property type="entry name" value="NAD(P)-binding Rossmann-like Domain"/>
    <property type="match status" value="1"/>
</dbReference>
<evidence type="ECO:0000259" key="4">
    <source>
        <dbReference type="PROSITE" id="PS50075"/>
    </source>
</evidence>
<keyword evidence="1" id="KW-0596">Phosphopantetheine</keyword>
<dbReference type="EMBL" id="PTQR01000030">
    <property type="protein sequence ID" value="TKX25189.1"/>
    <property type="molecule type" value="Genomic_DNA"/>
</dbReference>
<dbReference type="PANTHER" id="PTHR43439:SF2">
    <property type="entry name" value="ENZYME, PUTATIVE (JCVI)-RELATED"/>
    <property type="match status" value="1"/>
</dbReference>
<feature type="domain" description="Carrier" evidence="4">
    <location>
        <begin position="567"/>
        <end position="645"/>
    </location>
</feature>
<keyword evidence="2" id="KW-0597">Phosphoprotein</keyword>
<dbReference type="InterPro" id="IPR051414">
    <property type="entry name" value="Adenylate-forming_Reductase"/>
</dbReference>
<dbReference type="SMART" id="SM00823">
    <property type="entry name" value="PKS_PP"/>
    <property type="match status" value="1"/>
</dbReference>
<dbReference type="PROSITE" id="PS00012">
    <property type="entry name" value="PHOSPHOPANTETHEINE"/>
    <property type="match status" value="1"/>
</dbReference>
<dbReference type="InterPro" id="IPR020806">
    <property type="entry name" value="PKS_PP-bd"/>
</dbReference>
<dbReference type="InterPro" id="IPR036736">
    <property type="entry name" value="ACP-like_sf"/>
</dbReference>
<dbReference type="Gene3D" id="3.40.50.12780">
    <property type="entry name" value="N-terminal domain of ligase-like"/>
    <property type="match status" value="1"/>
</dbReference>
<dbReference type="Pfam" id="PF00550">
    <property type="entry name" value="PP-binding"/>
    <property type="match status" value="1"/>
</dbReference>
<dbReference type="InterPro" id="IPR013120">
    <property type="entry name" value="FAR_NAD-bd"/>
</dbReference>
<evidence type="ECO:0000256" key="1">
    <source>
        <dbReference type="ARBA" id="ARBA00022450"/>
    </source>
</evidence>
<dbReference type="SUPFAM" id="SSF56801">
    <property type="entry name" value="Acetyl-CoA synthetase-like"/>
    <property type="match status" value="1"/>
</dbReference>
<feature type="region of interest" description="Disordered" evidence="3">
    <location>
        <begin position="1075"/>
        <end position="1094"/>
    </location>
</feature>
<protein>
    <submittedName>
        <fullName evidence="5">Adenylate-forming reductase-like protein 2</fullName>
    </submittedName>
</protein>
<gene>
    <name evidence="5" type="ORF">C1H76_2419</name>
</gene>
<dbReference type="InterPro" id="IPR009081">
    <property type="entry name" value="PP-bd_ACP"/>
</dbReference>
<evidence type="ECO:0000256" key="3">
    <source>
        <dbReference type="SAM" id="MobiDB-lite"/>
    </source>
</evidence>
<dbReference type="Pfam" id="PF00501">
    <property type="entry name" value="AMP-binding"/>
    <property type="match status" value="1"/>
</dbReference>
<comment type="caution">
    <text evidence="5">The sequence shown here is derived from an EMBL/GenBank/DDBJ whole genome shotgun (WGS) entry which is preliminary data.</text>
</comment>
<dbReference type="AlphaFoldDB" id="A0A4U7B2Y2"/>
<dbReference type="Pfam" id="PF23562">
    <property type="entry name" value="AMP-binding_C_3"/>
    <property type="match status" value="1"/>
</dbReference>
<accession>A0A4U7B2Y2</accession>
<evidence type="ECO:0000313" key="5">
    <source>
        <dbReference type="EMBL" id="TKX25189.1"/>
    </source>
</evidence>
<evidence type="ECO:0000256" key="2">
    <source>
        <dbReference type="ARBA" id="ARBA00022553"/>
    </source>
</evidence>
<dbReference type="SUPFAM" id="SSF51735">
    <property type="entry name" value="NAD(P)-binding Rossmann-fold domains"/>
    <property type="match status" value="1"/>
</dbReference>
<feature type="region of interest" description="Disordered" evidence="3">
    <location>
        <begin position="975"/>
        <end position="995"/>
    </location>
</feature>
<dbReference type="Pfam" id="PF07993">
    <property type="entry name" value="NAD_binding_4"/>
    <property type="match status" value="1"/>
</dbReference>
<feature type="region of interest" description="Disordered" evidence="3">
    <location>
        <begin position="1114"/>
        <end position="1135"/>
    </location>
</feature>